<reference evidence="14" key="1">
    <citation type="submission" date="2023-04" db="EMBL/GenBank/DDBJ databases">
        <title>Black Yeasts Isolated from many extreme environments.</title>
        <authorList>
            <person name="Coleine C."/>
            <person name="Stajich J.E."/>
            <person name="Selbmann L."/>
        </authorList>
    </citation>
    <scope>NUCLEOTIDE SEQUENCE</scope>
    <source>
        <strain evidence="14">CCFEE 5312</strain>
    </source>
</reference>
<organism evidence="14 15">
    <name type="scientific">Extremus antarcticus</name>
    <dbReference type="NCBI Taxonomy" id="702011"/>
    <lineage>
        <taxon>Eukaryota</taxon>
        <taxon>Fungi</taxon>
        <taxon>Dikarya</taxon>
        <taxon>Ascomycota</taxon>
        <taxon>Pezizomycotina</taxon>
        <taxon>Dothideomycetes</taxon>
        <taxon>Dothideomycetidae</taxon>
        <taxon>Mycosphaerellales</taxon>
        <taxon>Extremaceae</taxon>
        <taxon>Extremus</taxon>
    </lineage>
</organism>
<dbReference type="GO" id="GO:0000209">
    <property type="term" value="P:protein polyubiquitination"/>
    <property type="evidence" value="ECO:0007669"/>
    <property type="project" value="TreeGrafter"/>
</dbReference>
<keyword evidence="7 14" id="KW-0808">Transferase</keyword>
<comment type="catalytic activity">
    <reaction evidence="1">
        <text>S-ubiquitinyl-[E2 ubiquitin-conjugating enzyme]-L-cysteine + [acceptor protein]-L-lysine = [E2 ubiquitin-conjugating enzyme]-L-cysteine + N(6)-ubiquitinyl-[acceptor protein]-L-lysine.</text>
        <dbReference type="EC" id="2.3.2.27"/>
    </reaction>
</comment>
<evidence type="ECO:0000256" key="3">
    <source>
        <dbReference type="ARBA" id="ARBA00004496"/>
    </source>
</evidence>
<keyword evidence="11" id="KW-0175">Coiled coil</keyword>
<dbReference type="Gene3D" id="3.30.40.10">
    <property type="entry name" value="Zinc/RING finger domain, C3HC4 (zinc finger)"/>
    <property type="match status" value="1"/>
</dbReference>
<feature type="domain" description="U-box" evidence="13">
    <location>
        <begin position="987"/>
        <end position="1061"/>
    </location>
</feature>
<gene>
    <name evidence="14" type="primary">UFD2</name>
    <name evidence="14" type="ORF">LTR09_011728</name>
</gene>
<evidence type="ECO:0000256" key="2">
    <source>
        <dbReference type="ARBA" id="ARBA00004123"/>
    </source>
</evidence>
<dbReference type="InterPro" id="IPR045132">
    <property type="entry name" value="UBE4"/>
</dbReference>
<dbReference type="GO" id="GO:0036503">
    <property type="term" value="P:ERAD pathway"/>
    <property type="evidence" value="ECO:0007669"/>
    <property type="project" value="InterPro"/>
</dbReference>
<feature type="compositionally biased region" description="Low complexity" evidence="12">
    <location>
        <begin position="26"/>
        <end position="46"/>
    </location>
</feature>
<dbReference type="GO" id="GO:0005634">
    <property type="term" value="C:nucleus"/>
    <property type="evidence" value="ECO:0007669"/>
    <property type="project" value="UniProtKB-SubCell"/>
</dbReference>
<feature type="compositionally biased region" description="Basic and acidic residues" evidence="12">
    <location>
        <begin position="98"/>
        <end position="116"/>
    </location>
</feature>
<dbReference type="GO" id="GO:0034450">
    <property type="term" value="F:ubiquitin-ubiquitin ligase activity"/>
    <property type="evidence" value="ECO:0007669"/>
    <property type="project" value="InterPro"/>
</dbReference>
<keyword evidence="9" id="KW-0697">Rotamase</keyword>
<feature type="compositionally biased region" description="Polar residues" evidence="12">
    <location>
        <begin position="47"/>
        <end position="70"/>
    </location>
</feature>
<keyword evidence="9" id="KW-0413">Isomerase</keyword>
<evidence type="ECO:0000313" key="15">
    <source>
        <dbReference type="Proteomes" id="UP001271007"/>
    </source>
</evidence>
<evidence type="ECO:0000256" key="11">
    <source>
        <dbReference type="SAM" id="Coils"/>
    </source>
</evidence>
<evidence type="ECO:0000256" key="12">
    <source>
        <dbReference type="SAM" id="MobiDB-lite"/>
    </source>
</evidence>
<dbReference type="Proteomes" id="UP001271007">
    <property type="component" value="Unassembled WGS sequence"/>
</dbReference>
<evidence type="ECO:0000256" key="8">
    <source>
        <dbReference type="ARBA" id="ARBA00022786"/>
    </source>
</evidence>
<dbReference type="InterPro" id="IPR019474">
    <property type="entry name" value="Ub_conjug_fac_E4_core"/>
</dbReference>
<dbReference type="InterPro" id="IPR013083">
    <property type="entry name" value="Znf_RING/FYVE/PHD"/>
</dbReference>
<dbReference type="PROSITE" id="PS51698">
    <property type="entry name" value="U_BOX"/>
    <property type="match status" value="1"/>
</dbReference>
<evidence type="ECO:0000256" key="1">
    <source>
        <dbReference type="ARBA" id="ARBA00000900"/>
    </source>
</evidence>
<dbReference type="SUPFAM" id="SSF57850">
    <property type="entry name" value="RING/U-box"/>
    <property type="match status" value="1"/>
</dbReference>
<evidence type="ECO:0000259" key="13">
    <source>
        <dbReference type="PROSITE" id="PS51698"/>
    </source>
</evidence>
<comment type="caution">
    <text evidence="14">The sequence shown here is derived from an EMBL/GenBank/DDBJ whole genome shotgun (WGS) entry which is preliminary data.</text>
</comment>
<dbReference type="GO" id="GO:0005737">
    <property type="term" value="C:cytoplasm"/>
    <property type="evidence" value="ECO:0007669"/>
    <property type="project" value="UniProtKB-SubCell"/>
</dbReference>
<keyword evidence="15" id="KW-1185">Reference proteome</keyword>
<dbReference type="AlphaFoldDB" id="A0AAJ0DB96"/>
<evidence type="ECO:0000256" key="10">
    <source>
        <dbReference type="ARBA" id="ARBA00023242"/>
    </source>
</evidence>
<proteinExistence type="inferred from homology"/>
<dbReference type="InterPro" id="IPR003613">
    <property type="entry name" value="Ubox_domain"/>
</dbReference>
<dbReference type="EC" id="2.3.2.27" evidence="14"/>
<keyword evidence="14" id="KW-0012">Acyltransferase</keyword>
<feature type="region of interest" description="Disordered" evidence="12">
    <location>
        <begin position="1"/>
        <end position="116"/>
    </location>
</feature>
<dbReference type="Pfam" id="PF10408">
    <property type="entry name" value="Ufd2P_core"/>
    <property type="match status" value="1"/>
</dbReference>
<evidence type="ECO:0000256" key="6">
    <source>
        <dbReference type="ARBA" id="ARBA00022490"/>
    </source>
</evidence>
<dbReference type="PANTHER" id="PTHR13931:SF2">
    <property type="entry name" value="UBIQUITIN CONJUGATION FACTOR E4 B"/>
    <property type="match status" value="1"/>
</dbReference>
<comment type="subcellular location">
    <subcellularLocation>
        <location evidence="3">Cytoplasm</location>
    </subcellularLocation>
    <subcellularLocation>
        <location evidence="2">Nucleus</location>
    </subcellularLocation>
</comment>
<evidence type="ECO:0000313" key="14">
    <source>
        <dbReference type="EMBL" id="KAK3046797.1"/>
    </source>
</evidence>
<name>A0AAJ0DB96_9PEZI</name>
<evidence type="ECO:0000256" key="7">
    <source>
        <dbReference type="ARBA" id="ARBA00022679"/>
    </source>
</evidence>
<dbReference type="SMART" id="SM00504">
    <property type="entry name" value="Ubox"/>
    <property type="match status" value="1"/>
</dbReference>
<feature type="coiled-coil region" evidence="11">
    <location>
        <begin position="529"/>
        <end position="556"/>
    </location>
</feature>
<keyword evidence="10" id="KW-0539">Nucleus</keyword>
<dbReference type="PANTHER" id="PTHR13931">
    <property type="entry name" value="UBIQUITINATION FACTOR E4"/>
    <property type="match status" value="1"/>
</dbReference>
<evidence type="ECO:0000256" key="4">
    <source>
        <dbReference type="ARBA" id="ARBA00004906"/>
    </source>
</evidence>
<protein>
    <submittedName>
        <fullName evidence="14">Ubiquitin conjugation factor E4</fullName>
        <ecNumber evidence="14">2.3.2.27</ecNumber>
    </submittedName>
</protein>
<dbReference type="GO" id="GO:0006511">
    <property type="term" value="P:ubiquitin-dependent protein catabolic process"/>
    <property type="evidence" value="ECO:0007669"/>
    <property type="project" value="InterPro"/>
</dbReference>
<dbReference type="FunFam" id="3.30.40.10:FF:000055">
    <property type="entry name" value="Ubiquitin conjugation factor e4 a"/>
    <property type="match status" value="1"/>
</dbReference>
<keyword evidence="6" id="KW-0963">Cytoplasm</keyword>
<sequence length="1073" mass="121504">MADSPMSDADKIRMKRLAKLGGGPSNSGNTSPAPASTSTPTQDATSFLAQPNSTTGTASRNTENPFSQLGMTGGQADKQEVKKTAPQITISPRQASPAKRERDGSEKPRPRPTESLEIWQDRNLRQIFRVTLNPDEPRDASGHELVFLASTREDMVDSKATVQLNTEVLEGAITEAASQAPDGKPFEYLLGCFKRVSRTMRGSKFTGPEDPKHDVLRETRRLCMSYCVFAVTMPEMFGEDVPMSNALVDHLLSDPECDVGICTDFLTEASSRFEEDETIKEAIVGAAEELSRQLSQISMLHDHTKYVRGMRNLLRFPKIVDAITESPMWIPDDIEPQDIETKTILGPFFKLSPMQLEVAQSYFSAPKTRDRGFITNAQGAVRITLRTHQAELFQMTDTVVRAGPAQRERILNWFALCVNKNHKKRAMRVDYKTVSSDGFMVNVTSVLDQLCEPFMDAQFSKVNRIDVDYLRREPRVDISDETKINADQKAADDFYVNNKADGTSNFISEVFFLTVAAHHYGTEAAQTRMSTMKKSAQRMEKDLEQFESERQKFANDPRYLARFEEHIKKIKQQIDDSWSTIHATNGVLLDDLSQARSMQFMRYVIMWLLRLASGQNLPIESLSIPLSETEPEVFKVLPEYFVEGITDNFKFITGNIPWILTPQQCDEIVQHCITFLRNSEYVKNPGVKSGLVTILYYGCNPYGNRSKGVLGDLLMGSEFANRHLLHALMKFYIEAESTGSHTQFFDKFNIRYEIFQVIKAIWPNTLYRDNLAKEARINTDFFVQFVNMLVNDVTFVLDESLSGFVKIHELTQEVNSEAFMATLTDEEKKEKTELLEDHKGRAKSYMGLTRETMEMLILFSESLADSFTMPEIVTRLADMLDYNLETMVGPKSANLKVENMDQYKFNPGALLSDIMTVYCNLALKPNFIHAIARDQRSYKPANFAQATKIMNKKGLKSQEELQVWEVLGQKVAEAKAAEEEEEQDLGEPPDEFVDPLMADLMQDPVILPTSKTVMDRSTIRSHLLSDPTDPFNRMPLKIEEVIADTELKGKIEAWKAERKAARAAERAEKMDTS</sequence>
<comment type="pathway">
    <text evidence="4">Protein modification; protein ubiquitination.</text>
</comment>
<keyword evidence="8" id="KW-0833">Ubl conjugation pathway</keyword>
<dbReference type="Pfam" id="PF04564">
    <property type="entry name" value="U-box"/>
    <property type="match status" value="1"/>
</dbReference>
<dbReference type="EMBL" id="JAWDJX010000079">
    <property type="protein sequence ID" value="KAK3046797.1"/>
    <property type="molecule type" value="Genomic_DNA"/>
</dbReference>
<evidence type="ECO:0000256" key="5">
    <source>
        <dbReference type="ARBA" id="ARBA00007434"/>
    </source>
</evidence>
<dbReference type="GO" id="GO:0000151">
    <property type="term" value="C:ubiquitin ligase complex"/>
    <property type="evidence" value="ECO:0007669"/>
    <property type="project" value="InterPro"/>
</dbReference>
<accession>A0AAJ0DB96</accession>
<dbReference type="GO" id="GO:0003755">
    <property type="term" value="F:peptidyl-prolyl cis-trans isomerase activity"/>
    <property type="evidence" value="ECO:0007669"/>
    <property type="project" value="UniProtKB-KW"/>
</dbReference>
<evidence type="ECO:0000256" key="9">
    <source>
        <dbReference type="ARBA" id="ARBA00023110"/>
    </source>
</evidence>
<comment type="similarity">
    <text evidence="5">Belongs to the ubiquitin conjugation factor E4 family.</text>
</comment>